<evidence type="ECO:0008006" key="13">
    <source>
        <dbReference type="Google" id="ProtNLM"/>
    </source>
</evidence>
<keyword evidence="8" id="KW-0764">Sulfate transport</keyword>
<keyword evidence="7 10" id="KW-1133">Transmembrane helix</keyword>
<dbReference type="InterPro" id="IPR059112">
    <property type="entry name" value="CysZ/EI24"/>
</dbReference>
<dbReference type="STRING" id="471856.Jden_0202"/>
<keyword evidence="6 10" id="KW-0812">Transmembrane</keyword>
<evidence type="ECO:0000256" key="1">
    <source>
        <dbReference type="ARBA" id="ARBA00004141"/>
    </source>
</evidence>
<keyword evidence="12" id="KW-1185">Reference proteome</keyword>
<dbReference type="InterPro" id="IPR050480">
    <property type="entry name" value="CysZ-like"/>
</dbReference>
<keyword evidence="3" id="KW-1003">Cell membrane</keyword>
<evidence type="ECO:0000313" key="12">
    <source>
        <dbReference type="Proteomes" id="UP000000628"/>
    </source>
</evidence>
<protein>
    <recommendedName>
        <fullName evidence="13">CysZ protein</fullName>
    </recommendedName>
</protein>
<evidence type="ECO:0000256" key="5">
    <source>
        <dbReference type="ARBA" id="ARBA00022605"/>
    </source>
</evidence>
<keyword evidence="2" id="KW-0813">Transport</keyword>
<feature type="transmembrane region" description="Helical" evidence="10">
    <location>
        <begin position="125"/>
        <end position="146"/>
    </location>
</feature>
<dbReference type="eggNOG" id="COG2981">
    <property type="taxonomic scope" value="Bacteria"/>
</dbReference>
<evidence type="ECO:0000256" key="9">
    <source>
        <dbReference type="ARBA" id="ARBA00023136"/>
    </source>
</evidence>
<dbReference type="GO" id="GO:0005886">
    <property type="term" value="C:plasma membrane"/>
    <property type="evidence" value="ECO:0007669"/>
    <property type="project" value="TreeGrafter"/>
</dbReference>
<accession>C7QYM9</accession>
<comment type="subcellular location">
    <subcellularLocation>
        <location evidence="1">Membrane</location>
        <topology evidence="1">Multi-pass membrane protein</topology>
    </subcellularLocation>
</comment>
<dbReference type="PANTHER" id="PTHR37468">
    <property type="entry name" value="SULFATE TRANSPORTER CYSZ"/>
    <property type="match status" value="1"/>
</dbReference>
<dbReference type="EMBL" id="CP001706">
    <property type="protein sequence ID" value="ACV07876.1"/>
    <property type="molecule type" value="Genomic_DNA"/>
</dbReference>
<name>C7QYM9_JONDD</name>
<dbReference type="AlphaFoldDB" id="C7QYM9"/>
<dbReference type="Pfam" id="PF07264">
    <property type="entry name" value="EI24"/>
    <property type="match status" value="1"/>
</dbReference>
<keyword evidence="9 10" id="KW-0472">Membrane</keyword>
<proteinExistence type="predicted"/>
<evidence type="ECO:0000256" key="3">
    <source>
        <dbReference type="ARBA" id="ARBA00022475"/>
    </source>
</evidence>
<evidence type="ECO:0000256" key="6">
    <source>
        <dbReference type="ARBA" id="ARBA00022692"/>
    </source>
</evidence>
<evidence type="ECO:0000256" key="8">
    <source>
        <dbReference type="ARBA" id="ARBA00023032"/>
    </source>
</evidence>
<evidence type="ECO:0000256" key="2">
    <source>
        <dbReference type="ARBA" id="ARBA00022448"/>
    </source>
</evidence>
<keyword evidence="4" id="KW-0997">Cell inner membrane</keyword>
<dbReference type="PANTHER" id="PTHR37468:SF1">
    <property type="entry name" value="SULFATE TRANSPORTER CYSZ"/>
    <property type="match status" value="1"/>
</dbReference>
<reference evidence="11 12" key="1">
    <citation type="journal article" date="2009" name="Stand. Genomic Sci.">
        <title>Complete genome sequence of Jonesia denitrificans type strain (Prevot 55134).</title>
        <authorList>
            <person name="Pukall R."/>
            <person name="Gehrich-Schroter G."/>
            <person name="Lapidus A."/>
            <person name="Nolan M."/>
            <person name="Glavina Del Rio T."/>
            <person name="Lucas S."/>
            <person name="Chen F."/>
            <person name="Tice H."/>
            <person name="Pitluck S."/>
            <person name="Cheng J.F."/>
            <person name="Copeland A."/>
            <person name="Saunders E."/>
            <person name="Brettin T."/>
            <person name="Detter J.C."/>
            <person name="Bruce D."/>
            <person name="Goodwin L."/>
            <person name="Pati A."/>
            <person name="Ivanova N."/>
            <person name="Mavromatis K."/>
            <person name="Ovchinnikova G."/>
            <person name="Chen A."/>
            <person name="Palaniappan K."/>
            <person name="Land M."/>
            <person name="Hauser L."/>
            <person name="Chang Y.J."/>
            <person name="Jeffries C.D."/>
            <person name="Chain P."/>
            <person name="Goker M."/>
            <person name="Bristow J."/>
            <person name="Eisen J.A."/>
            <person name="Markowitz V."/>
            <person name="Hugenholtz P."/>
            <person name="Kyrpides N.C."/>
            <person name="Klenk H.P."/>
            <person name="Han C."/>
        </authorList>
    </citation>
    <scope>NUCLEOTIDE SEQUENCE [LARGE SCALE GENOMIC DNA]</scope>
    <source>
        <strain evidence="12">ATCC 14870 / DSM 20603 / BCRC 15368 / CIP 55.134 / JCM 11481 / NBRC 15587 / NCTC 10816 / Prevot 55134</strain>
    </source>
</reference>
<keyword evidence="5" id="KW-0028">Amino-acid biosynthesis</keyword>
<feature type="transmembrane region" description="Helical" evidence="10">
    <location>
        <begin position="21"/>
        <end position="46"/>
    </location>
</feature>
<evidence type="ECO:0000313" key="11">
    <source>
        <dbReference type="EMBL" id="ACV07876.1"/>
    </source>
</evidence>
<organism evidence="11 12">
    <name type="scientific">Jonesia denitrificans (strain ATCC 14870 / DSM 20603 / BCRC 15368 / CIP 55.134 / JCM 11481 / NBRC 15587 / NCTC 10816 / Prevot 55134)</name>
    <name type="common">Listeria denitrificans</name>
    <dbReference type="NCBI Taxonomy" id="471856"/>
    <lineage>
        <taxon>Bacteria</taxon>
        <taxon>Bacillati</taxon>
        <taxon>Actinomycetota</taxon>
        <taxon>Actinomycetes</taxon>
        <taxon>Micrococcales</taxon>
        <taxon>Jonesiaceae</taxon>
        <taxon>Jonesia</taxon>
    </lineage>
</organism>
<dbReference type="GO" id="GO:0009675">
    <property type="term" value="F:high-affinity sulfate:proton symporter activity"/>
    <property type="evidence" value="ECO:0007669"/>
    <property type="project" value="TreeGrafter"/>
</dbReference>
<evidence type="ECO:0000256" key="7">
    <source>
        <dbReference type="ARBA" id="ARBA00022989"/>
    </source>
</evidence>
<dbReference type="Proteomes" id="UP000000628">
    <property type="component" value="Chromosome"/>
</dbReference>
<feature type="transmembrane region" description="Helical" evidence="10">
    <location>
        <begin position="66"/>
        <end position="88"/>
    </location>
</feature>
<dbReference type="GO" id="GO:0019344">
    <property type="term" value="P:cysteine biosynthetic process"/>
    <property type="evidence" value="ECO:0007669"/>
    <property type="project" value="TreeGrafter"/>
</dbReference>
<dbReference type="KEGG" id="jde:Jden_0202"/>
<evidence type="ECO:0000256" key="4">
    <source>
        <dbReference type="ARBA" id="ARBA00022519"/>
    </source>
</evidence>
<gene>
    <name evidence="11" type="ordered locus">Jden_0202</name>
</gene>
<sequence length="252" mass="27388">MEGMRWLLKRPKLLILGMMPAVLVTLILLALLIALLVNIVSITMFLTPFAQDWATGWMWTVRIVTAIGVIGLALGLSAALFTALALMIGDPIYQKIWEEVERDIHGEVPDQEPGFFQGIKDGWALAWRSVLFALGCTLISLIPVLGPATAGALNLSAAAWLLTLETASRSLTAHGVPEKDRRRCLRQQTPMTLGFGFTISGVYTIPLGAILFMPAVVVGSTMLAHRVMELSNYQLPAATDKNPPPMPGMINL</sequence>
<dbReference type="GO" id="GO:0000103">
    <property type="term" value="P:sulfate assimilation"/>
    <property type="evidence" value="ECO:0007669"/>
    <property type="project" value="TreeGrafter"/>
</dbReference>
<dbReference type="HOGENOM" id="CLU_070331_0_0_11"/>
<feature type="transmembrane region" description="Helical" evidence="10">
    <location>
        <begin position="193"/>
        <end position="218"/>
    </location>
</feature>
<evidence type="ECO:0000256" key="10">
    <source>
        <dbReference type="SAM" id="Phobius"/>
    </source>
</evidence>